<dbReference type="InterPro" id="IPR022687">
    <property type="entry name" value="HTH_DTXR"/>
</dbReference>
<dbReference type="GO" id="GO:0046914">
    <property type="term" value="F:transition metal ion binding"/>
    <property type="evidence" value="ECO:0007669"/>
    <property type="project" value="InterPro"/>
</dbReference>
<dbReference type="Proteomes" id="UP000323865">
    <property type="component" value="Chromosome"/>
</dbReference>
<proteinExistence type="inferred from homology"/>
<dbReference type="Gene3D" id="2.30.30.90">
    <property type="match status" value="1"/>
</dbReference>
<comment type="similarity">
    <text evidence="2">Belongs to the DtxR/MntR family.</text>
</comment>
<dbReference type="InterPro" id="IPR036421">
    <property type="entry name" value="Fe_dep_repressor_sf"/>
</dbReference>
<evidence type="ECO:0000256" key="2">
    <source>
        <dbReference type="ARBA" id="ARBA00007871"/>
    </source>
</evidence>
<dbReference type="SMART" id="SM00899">
    <property type="entry name" value="FeoA"/>
    <property type="match status" value="1"/>
</dbReference>
<comment type="subunit">
    <text evidence="3">Homodimer.</text>
</comment>
<keyword evidence="7" id="KW-0805">Transcription regulation</keyword>
<feature type="domain" description="HTH dtxR-type" evidence="13">
    <location>
        <begin position="1"/>
        <end position="71"/>
    </location>
</feature>
<dbReference type="Gene3D" id="1.10.10.10">
    <property type="entry name" value="Winged helix-like DNA-binding domain superfamily/Winged helix DNA-binding domain"/>
    <property type="match status" value="1"/>
</dbReference>
<evidence type="ECO:0000256" key="9">
    <source>
        <dbReference type="ARBA" id="ARBA00023159"/>
    </source>
</evidence>
<dbReference type="GO" id="GO:0003700">
    <property type="term" value="F:DNA-binding transcription factor activity"/>
    <property type="evidence" value="ECO:0007669"/>
    <property type="project" value="InterPro"/>
</dbReference>
<evidence type="ECO:0000256" key="6">
    <source>
        <dbReference type="ARBA" id="ARBA00023004"/>
    </source>
</evidence>
<evidence type="ECO:0000256" key="10">
    <source>
        <dbReference type="ARBA" id="ARBA00023163"/>
    </source>
</evidence>
<dbReference type="EMBL" id="CP044108">
    <property type="protein sequence ID" value="QEU11027.1"/>
    <property type="molecule type" value="Genomic_DNA"/>
</dbReference>
<dbReference type="InterPro" id="IPR007167">
    <property type="entry name" value="Fe-transptr_FeoA-like"/>
</dbReference>
<evidence type="ECO:0000256" key="11">
    <source>
        <dbReference type="ARBA" id="ARBA00023211"/>
    </source>
</evidence>
<organism evidence="14 16">
    <name type="scientific">Dermabacter vaginalis</name>
    <dbReference type="NCBI Taxonomy" id="1630135"/>
    <lineage>
        <taxon>Bacteria</taxon>
        <taxon>Bacillati</taxon>
        <taxon>Actinomycetota</taxon>
        <taxon>Actinomycetes</taxon>
        <taxon>Micrococcales</taxon>
        <taxon>Dermabacteraceae</taxon>
        <taxon>Dermabacter</taxon>
    </lineage>
</organism>
<reference evidence="14 16" key="1">
    <citation type="submission" date="2015-06" db="EMBL/GenBank/DDBJ databases">
        <title>Investigation of pathophysiology for high-risk pregnancy and development of treatment modality based on it.</title>
        <authorList>
            <person name="Kim B.-C."/>
            <person name="Lim S."/>
        </authorList>
    </citation>
    <scope>NUCLEOTIDE SEQUENCE [LARGE SCALE GENOMIC DNA]</scope>
    <source>
        <strain evidence="14 16">AD1-86</strain>
    </source>
</reference>
<dbReference type="STRING" id="1630135.DAD186_21050"/>
<dbReference type="InterPro" id="IPR008988">
    <property type="entry name" value="Transcriptional_repressor_C"/>
</dbReference>
<gene>
    <name evidence="14" type="ORF">DAD186_21050</name>
    <name evidence="15" type="ORF">FOB48_01035</name>
</gene>
<dbReference type="RefSeq" id="WP_065248602.1">
    <property type="nucleotide sequence ID" value="NZ_CP012117.1"/>
</dbReference>
<keyword evidence="11" id="KW-0464">Manganese</keyword>
<keyword evidence="4" id="KW-0963">Cytoplasm</keyword>
<dbReference type="InterPro" id="IPR022689">
    <property type="entry name" value="Iron_dep_repressor"/>
</dbReference>
<keyword evidence="8" id="KW-0238">DNA-binding</keyword>
<dbReference type="Pfam" id="PF02742">
    <property type="entry name" value="Fe_dep_repr_C"/>
    <property type="match status" value="1"/>
</dbReference>
<dbReference type="Pfam" id="PF01325">
    <property type="entry name" value="Fe_dep_repress"/>
    <property type="match status" value="1"/>
</dbReference>
<dbReference type="KEGG" id="dva:DAD186_21050"/>
<keyword evidence="6" id="KW-0408">Iron</keyword>
<dbReference type="GO" id="GO:0045892">
    <property type="term" value="P:negative regulation of DNA-templated transcription"/>
    <property type="evidence" value="ECO:0007669"/>
    <property type="project" value="TreeGrafter"/>
</dbReference>
<evidence type="ECO:0000256" key="3">
    <source>
        <dbReference type="ARBA" id="ARBA00011738"/>
    </source>
</evidence>
<dbReference type="GO" id="GO:0003677">
    <property type="term" value="F:DNA binding"/>
    <property type="evidence" value="ECO:0007669"/>
    <property type="project" value="UniProtKB-KW"/>
</dbReference>
<evidence type="ECO:0000256" key="5">
    <source>
        <dbReference type="ARBA" id="ARBA00022491"/>
    </source>
</evidence>
<dbReference type="InterPro" id="IPR001367">
    <property type="entry name" value="Fe_dep_repressor"/>
</dbReference>
<keyword evidence="9" id="KW-0010">Activator</keyword>
<evidence type="ECO:0000256" key="12">
    <source>
        <dbReference type="ARBA" id="ARBA00032593"/>
    </source>
</evidence>
<dbReference type="InterPro" id="IPR036390">
    <property type="entry name" value="WH_DNA-bd_sf"/>
</dbReference>
<evidence type="ECO:0000313" key="14">
    <source>
        <dbReference type="EMBL" id="ANP28655.1"/>
    </source>
</evidence>
<keyword evidence="5" id="KW-0678">Repressor</keyword>
<keyword evidence="10" id="KW-0804">Transcription</keyword>
<dbReference type="PANTHER" id="PTHR33238:SF11">
    <property type="entry name" value="TRANSCRIPTIONAL REGULATOR MNTR"/>
    <property type="match status" value="1"/>
</dbReference>
<dbReference type="PROSITE" id="PS50944">
    <property type="entry name" value="HTH_DTXR"/>
    <property type="match status" value="1"/>
</dbReference>
<evidence type="ECO:0000259" key="13">
    <source>
        <dbReference type="PROSITE" id="PS50944"/>
    </source>
</evidence>
<dbReference type="SMART" id="SM00529">
    <property type="entry name" value="HTH_DTXR"/>
    <property type="match status" value="1"/>
</dbReference>
<evidence type="ECO:0000313" key="16">
    <source>
        <dbReference type="Proteomes" id="UP000092596"/>
    </source>
</evidence>
<dbReference type="PATRIC" id="fig|1630135.4.peg.2106"/>
<dbReference type="SUPFAM" id="SSF46785">
    <property type="entry name" value="Winged helix' DNA-binding domain"/>
    <property type="match status" value="1"/>
</dbReference>
<dbReference type="AlphaFoldDB" id="A0A1B0ZKW5"/>
<dbReference type="SUPFAM" id="SSF47979">
    <property type="entry name" value="Iron-dependent repressor protein, dimerization domain"/>
    <property type="match status" value="1"/>
</dbReference>
<name>A0A1B0ZKW5_9MICO</name>
<accession>A0A1B0ZKW5</accession>
<sequence length="226" mass="24594">MKATSEPTRVTEDYLAVIWKATEWPDDGHTPATSAIASALGVSLSTVSAQLKRLAGDGLLDYRPYGAITLTSEGEKIAREVVRRHRILETFLVEHLGFAWDEVHEEADRLEHATSDRLIARMDDLLGHPAVDPHGDPIPCDIHEAPSPGVPLARCVEGQRLVVSRVSDENPDILRYCAKRGLAPGAHLTILERLDSTGLMSIEMEQGQVELSAQIAGAIRAVPKGD</sequence>
<evidence type="ECO:0000256" key="4">
    <source>
        <dbReference type="ARBA" id="ARBA00022490"/>
    </source>
</evidence>
<dbReference type="EMBL" id="CP012117">
    <property type="protein sequence ID" value="ANP28655.1"/>
    <property type="molecule type" value="Genomic_DNA"/>
</dbReference>
<dbReference type="GO" id="GO:0046983">
    <property type="term" value="F:protein dimerization activity"/>
    <property type="evidence" value="ECO:0007669"/>
    <property type="project" value="InterPro"/>
</dbReference>
<evidence type="ECO:0000256" key="7">
    <source>
        <dbReference type="ARBA" id="ARBA00023015"/>
    </source>
</evidence>
<dbReference type="PANTHER" id="PTHR33238">
    <property type="entry name" value="IRON (METAL) DEPENDENT REPRESSOR, DTXR FAMILY"/>
    <property type="match status" value="1"/>
</dbReference>
<protein>
    <recommendedName>
        <fullName evidence="12">Manganese transport regulator</fullName>
    </recommendedName>
</protein>
<dbReference type="Proteomes" id="UP000092596">
    <property type="component" value="Chromosome"/>
</dbReference>
<evidence type="ECO:0000256" key="8">
    <source>
        <dbReference type="ARBA" id="ARBA00023125"/>
    </source>
</evidence>
<dbReference type="GO" id="GO:0005737">
    <property type="term" value="C:cytoplasm"/>
    <property type="evidence" value="ECO:0007669"/>
    <property type="project" value="UniProtKB-SubCell"/>
</dbReference>
<dbReference type="InterPro" id="IPR036388">
    <property type="entry name" value="WH-like_DNA-bd_sf"/>
</dbReference>
<reference evidence="15 17" key="2">
    <citation type="submission" date="2019-09" db="EMBL/GenBank/DDBJ databases">
        <title>FDA dAtabase for Regulatory Grade micrObial Sequences (FDA-ARGOS): Supporting development and validation of Infectious Disease Dx tests.</title>
        <authorList>
            <person name="Sciortino C."/>
            <person name="Tallon L."/>
            <person name="Sadzewicz L."/>
            <person name="Vavikolanu K."/>
            <person name="Mehta A."/>
            <person name="Aluvathingal J."/>
            <person name="Nadendla S."/>
            <person name="Nandy P."/>
            <person name="Geyer C."/>
            <person name="Yan Y."/>
            <person name="Sichtig H."/>
        </authorList>
    </citation>
    <scope>NUCLEOTIDE SEQUENCE [LARGE SCALE GENOMIC DNA]</scope>
    <source>
        <strain evidence="15 17">FDAARGOS_640</strain>
    </source>
</reference>
<evidence type="ECO:0000313" key="15">
    <source>
        <dbReference type="EMBL" id="QEU11027.1"/>
    </source>
</evidence>
<dbReference type="SUPFAM" id="SSF50037">
    <property type="entry name" value="C-terminal domain of transcriptional repressors"/>
    <property type="match status" value="1"/>
</dbReference>
<keyword evidence="17" id="KW-1185">Reference proteome</keyword>
<comment type="subcellular location">
    <subcellularLocation>
        <location evidence="1">Cytoplasm</location>
    </subcellularLocation>
</comment>
<evidence type="ECO:0000256" key="1">
    <source>
        <dbReference type="ARBA" id="ARBA00004496"/>
    </source>
</evidence>
<evidence type="ECO:0000313" key="17">
    <source>
        <dbReference type="Proteomes" id="UP000323865"/>
    </source>
</evidence>
<dbReference type="Pfam" id="PF04023">
    <property type="entry name" value="FeoA"/>
    <property type="match status" value="1"/>
</dbReference>
<dbReference type="InterPro" id="IPR038157">
    <property type="entry name" value="FeoA_core_dom"/>
</dbReference>
<dbReference type="InterPro" id="IPR050536">
    <property type="entry name" value="DtxR_MntR_Metal-Reg"/>
</dbReference>